<name>A0A3R9P6L7_9BACT</name>
<dbReference type="OrthoDB" id="880716at2"/>
<sequence length="138" mass="16022">MRPDIPTLYFENQAARILEDPAGYLRVIWKPQERDHLTFSSVFNHMAQALQRHGWSKILVDQRHMSAFNTVEQQWIVREWLPRAVLDGGYRFGAVIVAEDVFTRLATAYVTTSVQNLPLVYRTFSDEASAAAWLQQQR</sequence>
<comment type="caution">
    <text evidence="1">The sequence shown here is derived from an EMBL/GenBank/DDBJ whole genome shotgun (WGS) entry which is preliminary data.</text>
</comment>
<evidence type="ECO:0008006" key="3">
    <source>
        <dbReference type="Google" id="ProtNLM"/>
    </source>
</evidence>
<evidence type="ECO:0000313" key="1">
    <source>
        <dbReference type="EMBL" id="RSK49891.1"/>
    </source>
</evidence>
<dbReference type="RefSeq" id="WP_125418414.1">
    <property type="nucleotide sequence ID" value="NZ_RWIT01000002.1"/>
</dbReference>
<evidence type="ECO:0000313" key="2">
    <source>
        <dbReference type="Proteomes" id="UP000273500"/>
    </source>
</evidence>
<gene>
    <name evidence="1" type="ORF">EI291_04395</name>
</gene>
<organism evidence="1 2">
    <name type="scientific">Hymenobacter rigui</name>
    <dbReference type="NCBI Taxonomy" id="334424"/>
    <lineage>
        <taxon>Bacteria</taxon>
        <taxon>Pseudomonadati</taxon>
        <taxon>Bacteroidota</taxon>
        <taxon>Cytophagia</taxon>
        <taxon>Cytophagales</taxon>
        <taxon>Hymenobacteraceae</taxon>
        <taxon>Hymenobacter</taxon>
    </lineage>
</organism>
<dbReference type="EMBL" id="RWIT01000002">
    <property type="protein sequence ID" value="RSK49891.1"/>
    <property type="molecule type" value="Genomic_DNA"/>
</dbReference>
<accession>A0A3R9P6L7</accession>
<keyword evidence="2" id="KW-1185">Reference proteome</keyword>
<protein>
    <recommendedName>
        <fullName evidence="3">STAS/SEC14 domain-containing protein</fullName>
    </recommendedName>
</protein>
<proteinExistence type="predicted"/>
<dbReference type="Proteomes" id="UP000273500">
    <property type="component" value="Unassembled WGS sequence"/>
</dbReference>
<dbReference type="AlphaFoldDB" id="A0A3R9P6L7"/>
<reference evidence="1 2" key="1">
    <citation type="submission" date="2018-12" db="EMBL/GenBank/DDBJ databases">
        <authorList>
            <person name="Feng G."/>
            <person name="Zhu H."/>
        </authorList>
    </citation>
    <scope>NUCLEOTIDE SEQUENCE [LARGE SCALE GENOMIC DNA]</scope>
    <source>
        <strain evidence="1 2">KCTC 12533</strain>
    </source>
</reference>